<sequence length="126" mass="14397">MISKDKRFLNHASMFMFDIFSTPAEFTSRGRTLETERIETSDESLKQVVTQRPNVRPARSLRSDRARAKARSLRSDRAIVPFCRYVPTELKSKLGRYVATEPEPKLGRYVATERSSRLVATAKLGC</sequence>
<dbReference type="AlphaFoldDB" id="A0A8S9RQG1"/>
<comment type="caution">
    <text evidence="2">The sequence shown here is derived from an EMBL/GenBank/DDBJ whole genome shotgun (WGS) entry which is preliminary data.</text>
</comment>
<organism evidence="2 3">
    <name type="scientific">Brassica cretica</name>
    <name type="common">Mustard</name>
    <dbReference type="NCBI Taxonomy" id="69181"/>
    <lineage>
        <taxon>Eukaryota</taxon>
        <taxon>Viridiplantae</taxon>
        <taxon>Streptophyta</taxon>
        <taxon>Embryophyta</taxon>
        <taxon>Tracheophyta</taxon>
        <taxon>Spermatophyta</taxon>
        <taxon>Magnoliopsida</taxon>
        <taxon>eudicotyledons</taxon>
        <taxon>Gunneridae</taxon>
        <taxon>Pentapetalae</taxon>
        <taxon>rosids</taxon>
        <taxon>malvids</taxon>
        <taxon>Brassicales</taxon>
        <taxon>Brassicaceae</taxon>
        <taxon>Brassiceae</taxon>
        <taxon>Brassica</taxon>
    </lineage>
</organism>
<accession>A0A8S9RQG1</accession>
<dbReference type="Proteomes" id="UP000712600">
    <property type="component" value="Unassembled WGS sequence"/>
</dbReference>
<evidence type="ECO:0000256" key="1">
    <source>
        <dbReference type="SAM" id="MobiDB-lite"/>
    </source>
</evidence>
<evidence type="ECO:0000313" key="3">
    <source>
        <dbReference type="Proteomes" id="UP000712600"/>
    </source>
</evidence>
<feature type="compositionally biased region" description="Basic and acidic residues" evidence="1">
    <location>
        <begin position="35"/>
        <end position="45"/>
    </location>
</feature>
<dbReference type="EMBL" id="QGKX02000088">
    <property type="protein sequence ID" value="KAF3583391.1"/>
    <property type="molecule type" value="Genomic_DNA"/>
</dbReference>
<reference evidence="2" key="1">
    <citation type="submission" date="2019-12" db="EMBL/GenBank/DDBJ databases">
        <title>Genome sequencing and annotation of Brassica cretica.</title>
        <authorList>
            <person name="Studholme D.J."/>
            <person name="Sarris P."/>
        </authorList>
    </citation>
    <scope>NUCLEOTIDE SEQUENCE</scope>
    <source>
        <strain evidence="2">PFS-109/04</strain>
        <tissue evidence="2">Leaf</tissue>
    </source>
</reference>
<gene>
    <name evidence="2" type="ORF">F2Q69_00029160</name>
</gene>
<evidence type="ECO:0000313" key="2">
    <source>
        <dbReference type="EMBL" id="KAF3583391.1"/>
    </source>
</evidence>
<proteinExistence type="predicted"/>
<name>A0A8S9RQG1_BRACR</name>
<protein>
    <submittedName>
        <fullName evidence="2">Uncharacterized protein</fullName>
    </submittedName>
</protein>
<feature type="region of interest" description="Disordered" evidence="1">
    <location>
        <begin position="35"/>
        <end position="67"/>
    </location>
</feature>